<sequence length="43" mass="4806">MTELAFKLALLFLLLFRLFVELLSPNEDCGLGTPNVISKVEPL</sequence>
<evidence type="ECO:0000313" key="1">
    <source>
        <dbReference type="EMBL" id="RBQ23939.1"/>
    </source>
</evidence>
<comment type="caution">
    <text evidence="1">The sequence shown here is derived from an EMBL/GenBank/DDBJ whole genome shotgun (WGS) entry which is preliminary data.</text>
</comment>
<proteinExistence type="predicted"/>
<name>A0A366MEM4_9EURY</name>
<dbReference type="Proteomes" id="UP000253099">
    <property type="component" value="Unassembled WGS sequence"/>
</dbReference>
<evidence type="ECO:0000313" key="2">
    <source>
        <dbReference type="Proteomes" id="UP000253099"/>
    </source>
</evidence>
<reference evidence="1 2" key="1">
    <citation type="submission" date="2018-06" db="EMBL/GenBank/DDBJ databases">
        <title>Genomic insight into two independent archaeal endosymbiosis events.</title>
        <authorList>
            <person name="Lind A.E."/>
            <person name="Lewis W.H."/>
            <person name="Spang A."/>
            <person name="Guy L."/>
            <person name="Embley M.T."/>
            <person name="Ettema T.J.G."/>
        </authorList>
    </citation>
    <scope>NUCLEOTIDE SEQUENCE [LARGE SCALE GENOMIC DNA]</scope>
    <source>
        <strain evidence="1">NOE</strain>
    </source>
</reference>
<gene>
    <name evidence="1" type="ORF">ALNOE001_06100</name>
</gene>
<accession>A0A366MEM4</accession>
<dbReference type="EMBL" id="NIZT01000013">
    <property type="protein sequence ID" value="RBQ23939.1"/>
    <property type="molecule type" value="Genomic_DNA"/>
</dbReference>
<organism evidence="1 2">
    <name type="scientific">Candidatus Methanobinarius endosymbioticus</name>
    <dbReference type="NCBI Taxonomy" id="2006182"/>
    <lineage>
        <taxon>Archaea</taxon>
        <taxon>Methanobacteriati</taxon>
        <taxon>Methanobacteriota</taxon>
        <taxon>Methanomada group</taxon>
        <taxon>Methanobacteria</taxon>
        <taxon>Methanobacteriales</taxon>
        <taxon>Methanobacteriaceae</taxon>
        <taxon>Candidatus Methanobinarius</taxon>
    </lineage>
</organism>
<protein>
    <submittedName>
        <fullName evidence="1">Uncharacterized protein</fullName>
    </submittedName>
</protein>
<dbReference type="AlphaFoldDB" id="A0A366MEM4"/>
<keyword evidence="2" id="KW-1185">Reference proteome</keyword>